<gene>
    <name evidence="1" type="ORF">QWY20_02985</name>
</gene>
<evidence type="ECO:0000313" key="2">
    <source>
        <dbReference type="Proteomes" id="UP001336314"/>
    </source>
</evidence>
<evidence type="ECO:0000313" key="1">
    <source>
        <dbReference type="EMBL" id="MEE2000406.1"/>
    </source>
</evidence>
<comment type="caution">
    <text evidence="1">The sequence shown here is derived from an EMBL/GenBank/DDBJ whole genome shotgun (WGS) entry which is preliminary data.</text>
</comment>
<keyword evidence="1" id="KW-0012">Acyltransferase</keyword>
<dbReference type="Proteomes" id="UP001336314">
    <property type="component" value="Unassembled WGS sequence"/>
</dbReference>
<dbReference type="RefSeq" id="WP_330127639.1">
    <property type="nucleotide sequence ID" value="NZ_JAUHLI010000002.1"/>
</dbReference>
<dbReference type="Gene3D" id="3.40.630.30">
    <property type="match status" value="1"/>
</dbReference>
<dbReference type="Pfam" id="PF13444">
    <property type="entry name" value="Acetyltransf_5"/>
    <property type="match status" value="1"/>
</dbReference>
<sequence>MNNFFDYFELVLATTPEQKRDVYKIRYQVYCEELAYEDKSQFKQPLERDCFDGHSHHFLIRHRRTGLAAGTARCVLPFDEFGHKQSLPSELFCSKALDENIITALGLRRGDYSEVSRIAIRAEFRRRITLDHQVYLDHQAYEFTQDELKSFSHIAICLYFALAAYFHLRSDIPALLAMMEPRLMKHLNRAGIYFQPAGILMDYHGIRQPFILYKEDLISNIKPLFKPFFDTVYQLMANELSIGEPLALEIA</sequence>
<organism evidence="1 2">
    <name type="scientific">Alkalimonas cellulosilytica</name>
    <dbReference type="NCBI Taxonomy" id="3058395"/>
    <lineage>
        <taxon>Bacteria</taxon>
        <taxon>Pseudomonadati</taxon>
        <taxon>Pseudomonadota</taxon>
        <taxon>Gammaproteobacteria</taxon>
        <taxon>Alkalimonas</taxon>
    </lineage>
</organism>
<dbReference type="EMBL" id="JAUHLI010000002">
    <property type="protein sequence ID" value="MEE2000406.1"/>
    <property type="molecule type" value="Genomic_DNA"/>
</dbReference>
<keyword evidence="2" id="KW-1185">Reference proteome</keyword>
<keyword evidence="1" id="KW-0808">Transferase</keyword>
<dbReference type="InterPro" id="IPR022484">
    <property type="entry name" value="PEP-CTERM/exosrtase_acylTfrase"/>
</dbReference>
<dbReference type="SUPFAM" id="SSF55729">
    <property type="entry name" value="Acyl-CoA N-acyltransferases (Nat)"/>
    <property type="match status" value="1"/>
</dbReference>
<dbReference type="NCBIfam" id="TIGR03694">
    <property type="entry name" value="exosort_acyl"/>
    <property type="match status" value="1"/>
</dbReference>
<name>A0ABU7J1L1_9GAMM</name>
<dbReference type="GO" id="GO:0016746">
    <property type="term" value="F:acyltransferase activity"/>
    <property type="evidence" value="ECO:0007669"/>
    <property type="project" value="UniProtKB-KW"/>
</dbReference>
<protein>
    <submittedName>
        <fullName evidence="1">PEP-CTERM/exosortase system-associated acyltransferase</fullName>
    </submittedName>
</protein>
<proteinExistence type="predicted"/>
<dbReference type="InterPro" id="IPR016181">
    <property type="entry name" value="Acyl_CoA_acyltransferase"/>
</dbReference>
<reference evidence="1 2" key="1">
    <citation type="submission" date="2023-07" db="EMBL/GenBank/DDBJ databases">
        <title>Alkalimonas sp., MEB108 novel, alkaliphilic bacterium isolated from Lonar Lake, India.</title>
        <authorList>
            <person name="Joshi A."/>
            <person name="Thite S."/>
        </authorList>
    </citation>
    <scope>NUCLEOTIDE SEQUENCE [LARGE SCALE GENOMIC DNA]</scope>
    <source>
        <strain evidence="1 2">MEB108</strain>
    </source>
</reference>
<accession>A0ABU7J1L1</accession>